<dbReference type="Proteomes" id="UP000030002">
    <property type="component" value="Unassembled WGS sequence"/>
</dbReference>
<dbReference type="GO" id="GO:0047617">
    <property type="term" value="F:fatty acyl-CoA hydrolase activity"/>
    <property type="evidence" value="ECO:0007669"/>
    <property type="project" value="TreeGrafter"/>
</dbReference>
<dbReference type="OrthoDB" id="9799036at2"/>
<reference evidence="1 2" key="1">
    <citation type="submission" date="2013-08" db="EMBL/GenBank/DDBJ databases">
        <title>The genome sequence of Knoellia sinensis.</title>
        <authorList>
            <person name="Zhu W."/>
            <person name="Wang G."/>
        </authorList>
    </citation>
    <scope>NUCLEOTIDE SEQUENCE [LARGE SCALE GENOMIC DNA]</scope>
    <source>
        <strain evidence="1 2">KCTC 19936</strain>
    </source>
</reference>
<keyword evidence="2" id="KW-1185">Reference proteome</keyword>
<dbReference type="RefSeq" id="WP_035911129.1">
    <property type="nucleotide sequence ID" value="NZ_AVPJ01000001.1"/>
</dbReference>
<comment type="caution">
    <text evidence="1">The sequence shown here is derived from an EMBL/GenBank/DDBJ whole genome shotgun (WGS) entry which is preliminary data.</text>
</comment>
<protein>
    <submittedName>
        <fullName evidence="1">Thioesterase</fullName>
    </submittedName>
</protein>
<dbReference type="SUPFAM" id="SSF54637">
    <property type="entry name" value="Thioesterase/thiol ester dehydrase-isomerase"/>
    <property type="match status" value="1"/>
</dbReference>
<accession>A0A0A0JGL3</accession>
<dbReference type="Gene3D" id="3.10.129.10">
    <property type="entry name" value="Hotdog Thioesterase"/>
    <property type="match status" value="1"/>
</dbReference>
<dbReference type="InterPro" id="IPR050563">
    <property type="entry name" value="4-hydroxybenzoyl-CoA_TE"/>
</dbReference>
<evidence type="ECO:0000313" key="1">
    <source>
        <dbReference type="EMBL" id="KGN34766.1"/>
    </source>
</evidence>
<proteinExistence type="predicted"/>
<dbReference type="AlphaFoldDB" id="A0A0A0JGL3"/>
<dbReference type="EMBL" id="AVPJ01000001">
    <property type="protein sequence ID" value="KGN34766.1"/>
    <property type="molecule type" value="Genomic_DNA"/>
</dbReference>
<dbReference type="PANTHER" id="PTHR31793">
    <property type="entry name" value="4-HYDROXYBENZOYL-COA THIOESTERASE FAMILY MEMBER"/>
    <property type="match status" value="1"/>
</dbReference>
<gene>
    <name evidence="1" type="ORF">N802_01535</name>
</gene>
<organism evidence="1 2">
    <name type="scientific">Knoellia sinensis KCTC 19936</name>
    <dbReference type="NCBI Taxonomy" id="1385520"/>
    <lineage>
        <taxon>Bacteria</taxon>
        <taxon>Bacillati</taxon>
        <taxon>Actinomycetota</taxon>
        <taxon>Actinomycetes</taxon>
        <taxon>Micrococcales</taxon>
        <taxon>Intrasporangiaceae</taxon>
        <taxon>Knoellia</taxon>
    </lineage>
</organism>
<evidence type="ECO:0000313" key="2">
    <source>
        <dbReference type="Proteomes" id="UP000030002"/>
    </source>
</evidence>
<dbReference type="PANTHER" id="PTHR31793:SF24">
    <property type="entry name" value="LONG-CHAIN ACYL-COA THIOESTERASE FADM"/>
    <property type="match status" value="1"/>
</dbReference>
<sequence>MPQDAPASVPSARPYRTEVPLRWSDMDAYGHVNNVQYLRLLEDARVIGFREWFGEERSLLDTGVIVSRHEIEYVAPLTYRPEPIEVDMWVTSVHGAGFNLGYAVRDPESLGERVYAVAETGLVLYDFATARPRRLTDEDRAALAVHAGDPVTFRWSAK</sequence>
<dbReference type="STRING" id="1385520.N802_01535"/>
<dbReference type="CDD" id="cd00586">
    <property type="entry name" value="4HBT"/>
    <property type="match status" value="1"/>
</dbReference>
<name>A0A0A0JGL3_9MICO</name>
<dbReference type="Pfam" id="PF13279">
    <property type="entry name" value="4HBT_2"/>
    <property type="match status" value="1"/>
</dbReference>
<dbReference type="eggNOG" id="COG0824">
    <property type="taxonomic scope" value="Bacteria"/>
</dbReference>
<dbReference type="InterPro" id="IPR029069">
    <property type="entry name" value="HotDog_dom_sf"/>
</dbReference>